<dbReference type="PANTHER" id="PTHR45721">
    <property type="entry name" value="LAMIN DM0-RELATED"/>
    <property type="match status" value="1"/>
</dbReference>
<dbReference type="PROSITE" id="PS51841">
    <property type="entry name" value="LTD"/>
    <property type="match status" value="1"/>
</dbReference>
<proteinExistence type="predicted"/>
<dbReference type="KEGG" id="osn:115222741"/>
<dbReference type="InterPro" id="IPR001322">
    <property type="entry name" value="Lamin_tail_dom"/>
</dbReference>
<dbReference type="InterPro" id="IPR036415">
    <property type="entry name" value="Lamin_tail_dom_sf"/>
</dbReference>
<evidence type="ECO:0000313" key="8">
    <source>
        <dbReference type="RefSeq" id="XP_036367711.1"/>
    </source>
</evidence>
<sequence length="479" mass="54861">MAEELLIREKTQIEATIQTKENTGASDEMGKEKKEMSELNSKLAKLLSRIGNLHEENKRLEQLLEKKIKTESEAITFEIKSQQDKTRKEKQEKSKELVAVKCENQSLIEEVGELQKQLLKMETQNNELKNEVSRCNEASNSSGMESELEEWKNRCNNLREKLKEKNTRNVELTNQVEELKDELDMKKDFHKAGDNALKIVMSDLQKISFEYRSEDYEKAIEDLRAEYEDIIADLKSTHEKEIKRLKSRDFLDGKERNKEILVKLSEYEIQIRTLEYQRDQAIQKSEHEKVTYERETEIQYRKLKVVTDDILSMKLQIAHYRKLLDVGEKKMDMKSIAASMGGYQTESEKALANALASAASKITMSRSTTEVVSIVELATDGTYIKLEDVGKSAKGAPNMKNWTLTQTLENGKINTHKFTDVKVFSSGKIVKIWGSKHGAGQDGITSSDVAEWGTMVIPSKIILKDDKGKEYSSLVIKIT</sequence>
<evidence type="ECO:0000256" key="2">
    <source>
        <dbReference type="ARBA" id="ARBA00023054"/>
    </source>
</evidence>
<dbReference type="Proteomes" id="UP000515154">
    <property type="component" value="Linkage group LG21"/>
</dbReference>
<evidence type="ECO:0000313" key="7">
    <source>
        <dbReference type="Proteomes" id="UP000515154"/>
    </source>
</evidence>
<organism evidence="7 8">
    <name type="scientific">Octopus sinensis</name>
    <name type="common">East Asian common octopus</name>
    <dbReference type="NCBI Taxonomy" id="2607531"/>
    <lineage>
        <taxon>Eukaryota</taxon>
        <taxon>Metazoa</taxon>
        <taxon>Spiralia</taxon>
        <taxon>Lophotrochozoa</taxon>
        <taxon>Mollusca</taxon>
        <taxon>Cephalopoda</taxon>
        <taxon>Coleoidea</taxon>
        <taxon>Octopodiformes</taxon>
        <taxon>Octopoda</taxon>
        <taxon>Incirrata</taxon>
        <taxon>Octopodidae</taxon>
        <taxon>Octopus</taxon>
    </lineage>
</organism>
<accession>A0A7E6FIZ9</accession>
<keyword evidence="2 4" id="KW-0175">Coiled coil</keyword>
<evidence type="ECO:0000259" key="6">
    <source>
        <dbReference type="PROSITE" id="PS51841"/>
    </source>
</evidence>
<protein>
    <submittedName>
        <fullName evidence="8">Intermediate filament protein A-like</fullName>
    </submittedName>
</protein>
<feature type="region of interest" description="Disordered" evidence="5">
    <location>
        <begin position="13"/>
        <end position="35"/>
    </location>
</feature>
<dbReference type="Gene3D" id="2.60.40.1260">
    <property type="entry name" value="Lamin Tail domain"/>
    <property type="match status" value="1"/>
</dbReference>
<dbReference type="SUPFAM" id="SSF74853">
    <property type="entry name" value="Lamin A/C globular tail domain"/>
    <property type="match status" value="1"/>
</dbReference>
<evidence type="ECO:0000256" key="3">
    <source>
        <dbReference type="ARBA" id="ARBA00023242"/>
    </source>
</evidence>
<evidence type="ECO:0000256" key="4">
    <source>
        <dbReference type="SAM" id="Coils"/>
    </source>
</evidence>
<feature type="compositionally biased region" description="Polar residues" evidence="5">
    <location>
        <begin position="13"/>
        <end position="25"/>
    </location>
</feature>
<feature type="coiled-coil region" evidence="4">
    <location>
        <begin position="213"/>
        <end position="240"/>
    </location>
</feature>
<dbReference type="PANTHER" id="PTHR45721:SF11">
    <property type="entry name" value="LAMIN DM0-RELATED"/>
    <property type="match status" value="1"/>
</dbReference>
<name>A0A7E6FIZ9_9MOLL</name>
<dbReference type="AlphaFoldDB" id="A0A7E6FIZ9"/>
<gene>
    <name evidence="8" type="primary">LOC115222741</name>
</gene>
<evidence type="ECO:0000256" key="5">
    <source>
        <dbReference type="SAM" id="MobiDB-lite"/>
    </source>
</evidence>
<dbReference type="GO" id="GO:0005634">
    <property type="term" value="C:nucleus"/>
    <property type="evidence" value="ECO:0007669"/>
    <property type="project" value="UniProtKB-SubCell"/>
</dbReference>
<keyword evidence="7" id="KW-1185">Reference proteome</keyword>
<dbReference type="RefSeq" id="XP_036367711.1">
    <property type="nucleotide sequence ID" value="XM_036511818.1"/>
</dbReference>
<evidence type="ECO:0000256" key="1">
    <source>
        <dbReference type="ARBA" id="ARBA00004123"/>
    </source>
</evidence>
<feature type="domain" description="LTD" evidence="6">
    <location>
        <begin position="360"/>
        <end position="479"/>
    </location>
</feature>
<reference evidence="8" key="1">
    <citation type="submission" date="2025-08" db="UniProtKB">
        <authorList>
            <consortium name="RefSeq"/>
        </authorList>
    </citation>
    <scope>IDENTIFICATION</scope>
</reference>
<comment type="subcellular location">
    <subcellularLocation>
        <location evidence="1">Nucleus</location>
    </subcellularLocation>
</comment>
<keyword evidence="3" id="KW-0539">Nucleus</keyword>